<dbReference type="InterPro" id="IPR001989">
    <property type="entry name" value="Radical_activat_CS"/>
</dbReference>
<evidence type="ECO:0000256" key="10">
    <source>
        <dbReference type="ARBA" id="ARBA00023014"/>
    </source>
</evidence>
<evidence type="ECO:0000256" key="1">
    <source>
        <dbReference type="ARBA" id="ARBA00001966"/>
    </source>
</evidence>
<dbReference type="InterPro" id="IPR013785">
    <property type="entry name" value="Aldolase_TIM"/>
</dbReference>
<evidence type="ECO:0000256" key="9">
    <source>
        <dbReference type="ARBA" id="ARBA00023004"/>
    </source>
</evidence>
<evidence type="ECO:0000313" key="12">
    <source>
        <dbReference type="EMBL" id="QAY62833.1"/>
    </source>
</evidence>
<dbReference type="CDD" id="cd01335">
    <property type="entry name" value="Radical_SAM"/>
    <property type="match status" value="1"/>
</dbReference>
<proteinExistence type="inferred from homology"/>
<keyword evidence="8 12" id="KW-0560">Oxidoreductase</keyword>
<dbReference type="SUPFAM" id="SSF102114">
    <property type="entry name" value="Radical SAM enzymes"/>
    <property type="match status" value="1"/>
</dbReference>
<dbReference type="AlphaFoldDB" id="A0A4P6EM76"/>
<organism evidence="12 13">
    <name type="scientific">Xylanimonas allomyrinae</name>
    <dbReference type="NCBI Taxonomy" id="2509459"/>
    <lineage>
        <taxon>Bacteria</taxon>
        <taxon>Bacillati</taxon>
        <taxon>Actinomycetota</taxon>
        <taxon>Actinomycetes</taxon>
        <taxon>Micrococcales</taxon>
        <taxon>Promicromonosporaceae</taxon>
        <taxon>Xylanimonas</taxon>
    </lineage>
</organism>
<evidence type="ECO:0000256" key="6">
    <source>
        <dbReference type="ARBA" id="ARBA00022691"/>
    </source>
</evidence>
<keyword evidence="5" id="KW-0004">4Fe-4S</keyword>
<evidence type="ECO:0000259" key="11">
    <source>
        <dbReference type="PROSITE" id="PS51918"/>
    </source>
</evidence>
<dbReference type="KEGG" id="xyl:ET495_05750"/>
<dbReference type="EMBL" id="CP035495">
    <property type="protein sequence ID" value="QAY62833.1"/>
    <property type="molecule type" value="Genomic_DNA"/>
</dbReference>
<dbReference type="GO" id="GO:0016829">
    <property type="term" value="F:lyase activity"/>
    <property type="evidence" value="ECO:0007669"/>
    <property type="project" value="UniProtKB-KW"/>
</dbReference>
<dbReference type="OrthoDB" id="9782387at2"/>
<keyword evidence="12" id="KW-0670">Pyruvate</keyword>
<dbReference type="PANTHER" id="PTHR30352">
    <property type="entry name" value="PYRUVATE FORMATE-LYASE-ACTIVATING ENZYME"/>
    <property type="match status" value="1"/>
</dbReference>
<dbReference type="Proteomes" id="UP000291758">
    <property type="component" value="Chromosome"/>
</dbReference>
<feature type="domain" description="Radical SAM core" evidence="11">
    <location>
        <begin position="100"/>
        <end position="337"/>
    </location>
</feature>
<dbReference type="GO" id="GO:0043365">
    <property type="term" value="F:[formate-C-acetyltransferase]-activating enzyme activity"/>
    <property type="evidence" value="ECO:0007669"/>
    <property type="project" value="InterPro"/>
</dbReference>
<name>A0A4P6EM76_9MICO</name>
<protein>
    <recommendedName>
        <fullName evidence="4">Pyruvate formate-lyase-activating enzyme</fullName>
    </recommendedName>
</protein>
<comment type="function">
    <text evidence="2">Activation of pyruvate formate-lyase under anaerobic conditions by generation of an organic free radical, using S-adenosylmethionine and reduced flavodoxin as cosubstrates to produce 5'-deoxy-adenosine.</text>
</comment>
<keyword evidence="9" id="KW-0408">Iron</keyword>
<reference evidence="12 13" key="1">
    <citation type="submission" date="2019-01" db="EMBL/GenBank/DDBJ databases">
        <title>Genome sequencing of strain 2JSPR-7.</title>
        <authorList>
            <person name="Heo J."/>
            <person name="Kim S.-J."/>
            <person name="Kim J.-S."/>
            <person name="Hong S.-B."/>
            <person name="Kwon S.-W."/>
        </authorList>
    </citation>
    <scope>NUCLEOTIDE SEQUENCE [LARGE SCALE GENOMIC DNA]</scope>
    <source>
        <strain evidence="12 13">2JSPR-7</strain>
    </source>
</reference>
<dbReference type="InterPro" id="IPR058240">
    <property type="entry name" value="rSAM_sf"/>
</dbReference>
<comment type="cofactor">
    <cofactor evidence="1">
        <name>[4Fe-4S] cluster</name>
        <dbReference type="ChEBI" id="CHEBI:49883"/>
    </cofactor>
</comment>
<evidence type="ECO:0000256" key="2">
    <source>
        <dbReference type="ARBA" id="ARBA00003141"/>
    </source>
</evidence>
<keyword evidence="6" id="KW-0949">S-adenosyl-L-methionine</keyword>
<keyword evidence="10" id="KW-0411">Iron-sulfur</keyword>
<evidence type="ECO:0000313" key="13">
    <source>
        <dbReference type="Proteomes" id="UP000291758"/>
    </source>
</evidence>
<dbReference type="NCBIfam" id="TIGR02493">
    <property type="entry name" value="PFLA"/>
    <property type="match status" value="1"/>
</dbReference>
<dbReference type="InterPro" id="IPR034457">
    <property type="entry name" value="Organic_radical-activating"/>
</dbReference>
<evidence type="ECO:0000256" key="8">
    <source>
        <dbReference type="ARBA" id="ARBA00023002"/>
    </source>
</evidence>
<dbReference type="GO" id="GO:0046872">
    <property type="term" value="F:metal ion binding"/>
    <property type="evidence" value="ECO:0007669"/>
    <property type="project" value="UniProtKB-KW"/>
</dbReference>
<evidence type="ECO:0000256" key="3">
    <source>
        <dbReference type="ARBA" id="ARBA00009777"/>
    </source>
</evidence>
<keyword evidence="13" id="KW-1185">Reference proteome</keyword>
<dbReference type="SFLD" id="SFLDS00029">
    <property type="entry name" value="Radical_SAM"/>
    <property type="match status" value="1"/>
</dbReference>
<sequence length="342" mass="36338">MPTDSTTPGTATPPLGGGAGRGALLGAPAVIGVPEAGQASELFGDSIPVDLDVPVAPRRRTGAGLSGLTVADDLERSEKLAMMRSGELGSVHSWELVTAVDGPGTRLTVFLNGCPLRCLYCHNPDTLNMRDGEPVSARELLARVKRYVPVFRATKGGITLSGGEVLQQPAFAGRILRGAKELGVHTAVDTSGFLGAAMTDEMLADTDLVLLDVKSGDPETYLAVTKRALQPTLDFGRRLAASGLPGGVTSARPVEVWVRFVLVPGLTDDERNVDLVAAYTAELNEIRPGTVTRVEVLPFHQMGRDKWSALGRDYALGDTEPPSVELTERVRQQFRSRGLATF</sequence>
<evidence type="ECO:0000256" key="5">
    <source>
        <dbReference type="ARBA" id="ARBA00022485"/>
    </source>
</evidence>
<dbReference type="PANTHER" id="PTHR30352:SF5">
    <property type="entry name" value="PYRUVATE FORMATE-LYASE 1-ACTIVATING ENZYME"/>
    <property type="match status" value="1"/>
</dbReference>
<evidence type="ECO:0000256" key="4">
    <source>
        <dbReference type="ARBA" id="ARBA00021356"/>
    </source>
</evidence>
<comment type="similarity">
    <text evidence="3">Belongs to the organic radical-activating enzymes family.</text>
</comment>
<dbReference type="RefSeq" id="WP_129203348.1">
    <property type="nucleotide sequence ID" value="NZ_CP035495.1"/>
</dbReference>
<dbReference type="InterPro" id="IPR012838">
    <property type="entry name" value="PFL1_activating"/>
</dbReference>
<dbReference type="PROSITE" id="PS01087">
    <property type="entry name" value="RADICAL_ACTIVATING"/>
    <property type="match status" value="1"/>
</dbReference>
<dbReference type="Gene3D" id="3.20.20.70">
    <property type="entry name" value="Aldolase class I"/>
    <property type="match status" value="1"/>
</dbReference>
<dbReference type="InterPro" id="IPR007197">
    <property type="entry name" value="rSAM"/>
</dbReference>
<dbReference type="PROSITE" id="PS51918">
    <property type="entry name" value="RADICAL_SAM"/>
    <property type="match status" value="1"/>
</dbReference>
<dbReference type="SFLD" id="SFLDG01066">
    <property type="entry name" value="organic_radical-activating_enz"/>
    <property type="match status" value="1"/>
</dbReference>
<keyword evidence="12" id="KW-0456">Lyase</keyword>
<evidence type="ECO:0000256" key="7">
    <source>
        <dbReference type="ARBA" id="ARBA00022723"/>
    </source>
</evidence>
<keyword evidence="7" id="KW-0479">Metal-binding</keyword>
<dbReference type="GO" id="GO:0051539">
    <property type="term" value="F:4 iron, 4 sulfur cluster binding"/>
    <property type="evidence" value="ECO:0007669"/>
    <property type="project" value="UniProtKB-KW"/>
</dbReference>
<gene>
    <name evidence="12" type="primary">pflA</name>
    <name evidence="12" type="ORF">ET495_05750</name>
</gene>
<accession>A0A4P6EM76</accession>
<dbReference type="Pfam" id="PF04055">
    <property type="entry name" value="Radical_SAM"/>
    <property type="match status" value="1"/>
</dbReference>